<evidence type="ECO:0000313" key="2">
    <source>
        <dbReference type="EMBL" id="KOO25467.1"/>
    </source>
</evidence>
<sequence>MEPRQLAEMEALLQKQVEAEVAALEAEVACNSSDTIEYTKMMRRSALAAAQSTREAAAAPSSAQYGIVAPLRAQDGGVAPLRAQYGARPDGPPDTAYEPRTERRTERHRADTAYEPRTERRTERHRADTAYEPRTERRTERHRDAAYGRADARREAWAECSGAAASGPFTAASGLFTAIGAPLAGGLAARSSAVMSAVMGMGGALGSGRQLLPPLDLAAASTPEPNESFAHAARTFQQRVARADWQPLTAHGAALRSAVRVGGMLGPYA</sequence>
<gene>
    <name evidence="2" type="ORF">Ctob_010164</name>
</gene>
<feature type="region of interest" description="Disordered" evidence="1">
    <location>
        <begin position="84"/>
        <end position="147"/>
    </location>
</feature>
<keyword evidence="3" id="KW-1185">Reference proteome</keyword>
<organism evidence="2 3">
    <name type="scientific">Chrysochromulina tobinii</name>
    <dbReference type="NCBI Taxonomy" id="1460289"/>
    <lineage>
        <taxon>Eukaryota</taxon>
        <taxon>Haptista</taxon>
        <taxon>Haptophyta</taxon>
        <taxon>Prymnesiophyceae</taxon>
        <taxon>Prymnesiales</taxon>
        <taxon>Chrysochromulinaceae</taxon>
        <taxon>Chrysochromulina</taxon>
    </lineage>
</organism>
<protein>
    <submittedName>
        <fullName evidence="2">Uncharacterized protein</fullName>
    </submittedName>
</protein>
<name>A0A0M0JGL6_9EUKA</name>
<dbReference type="Proteomes" id="UP000037460">
    <property type="component" value="Unassembled WGS sequence"/>
</dbReference>
<comment type="caution">
    <text evidence="2">The sequence shown here is derived from an EMBL/GenBank/DDBJ whole genome shotgun (WGS) entry which is preliminary data.</text>
</comment>
<reference evidence="3" key="1">
    <citation type="journal article" date="2015" name="PLoS Genet.">
        <title>Genome Sequence and Transcriptome Analyses of Chrysochromulina tobin: Metabolic Tools for Enhanced Algal Fitness in the Prominent Order Prymnesiales (Haptophyceae).</title>
        <authorList>
            <person name="Hovde B.T."/>
            <person name="Deodato C.R."/>
            <person name="Hunsperger H.M."/>
            <person name="Ryken S.A."/>
            <person name="Yost W."/>
            <person name="Jha R.K."/>
            <person name="Patterson J."/>
            <person name="Monnat R.J. Jr."/>
            <person name="Barlow S.B."/>
            <person name="Starkenburg S.R."/>
            <person name="Cattolico R.A."/>
        </authorList>
    </citation>
    <scope>NUCLEOTIDE SEQUENCE</scope>
    <source>
        <strain evidence="3">CCMP291</strain>
    </source>
</reference>
<accession>A0A0M0JGL6</accession>
<dbReference type="AlphaFoldDB" id="A0A0M0JGL6"/>
<dbReference type="EMBL" id="JWZX01002970">
    <property type="protein sequence ID" value="KOO25467.1"/>
    <property type="molecule type" value="Genomic_DNA"/>
</dbReference>
<feature type="compositionally biased region" description="Basic and acidic residues" evidence="1">
    <location>
        <begin position="97"/>
        <end position="147"/>
    </location>
</feature>
<evidence type="ECO:0000313" key="3">
    <source>
        <dbReference type="Proteomes" id="UP000037460"/>
    </source>
</evidence>
<evidence type="ECO:0000256" key="1">
    <source>
        <dbReference type="SAM" id="MobiDB-lite"/>
    </source>
</evidence>
<proteinExistence type="predicted"/>